<evidence type="ECO:0000313" key="1">
    <source>
        <dbReference type="EMBL" id="KKW36088.1"/>
    </source>
</evidence>
<sequence length="86" mass="9502">MPETIDLAKIDLVRTRALPDLTVEIEGVGHTKVGGRASSLIEQIGHAYVMLGPCRMIQSSDHHLEKKVTIVALDVTRPYIKVRIAE</sequence>
<organism evidence="1 2">
    <name type="scientific">Candidatus Giovannonibacteria bacterium GW2011_GWA2_53_7</name>
    <dbReference type="NCBI Taxonomy" id="1618650"/>
    <lineage>
        <taxon>Bacteria</taxon>
        <taxon>Candidatus Giovannoniibacteriota</taxon>
    </lineage>
</organism>
<dbReference type="AlphaFoldDB" id="A0A0G1XY42"/>
<name>A0A0G1XY42_9BACT</name>
<evidence type="ECO:0000313" key="2">
    <source>
        <dbReference type="Proteomes" id="UP000034290"/>
    </source>
</evidence>
<dbReference type="Proteomes" id="UP000034290">
    <property type="component" value="Unassembled WGS sequence"/>
</dbReference>
<protein>
    <submittedName>
        <fullName evidence="1">Uncharacterized protein</fullName>
    </submittedName>
</protein>
<dbReference type="EMBL" id="LCRM01000032">
    <property type="protein sequence ID" value="KKW36088.1"/>
    <property type="molecule type" value="Genomic_DNA"/>
</dbReference>
<comment type="caution">
    <text evidence="1">The sequence shown here is derived from an EMBL/GenBank/DDBJ whole genome shotgun (WGS) entry which is preliminary data.</text>
</comment>
<reference evidence="1 2" key="1">
    <citation type="journal article" date="2015" name="Nature">
        <title>rRNA introns, odd ribosomes, and small enigmatic genomes across a large radiation of phyla.</title>
        <authorList>
            <person name="Brown C.T."/>
            <person name="Hug L.A."/>
            <person name="Thomas B.C."/>
            <person name="Sharon I."/>
            <person name="Castelle C.J."/>
            <person name="Singh A."/>
            <person name="Wilkins M.J."/>
            <person name="Williams K.H."/>
            <person name="Banfield J.F."/>
        </authorList>
    </citation>
    <scope>NUCLEOTIDE SEQUENCE [LARGE SCALE GENOMIC DNA]</scope>
</reference>
<proteinExistence type="predicted"/>
<accession>A0A0G1XY42</accession>
<gene>
    <name evidence="1" type="ORF">UY81_C0032G0001</name>
</gene>